<comment type="caution">
    <text evidence="3">The sequence shown here is derived from an EMBL/GenBank/DDBJ whole genome shotgun (WGS) entry which is preliminary data.</text>
</comment>
<dbReference type="PROSITE" id="PS51257">
    <property type="entry name" value="PROKAR_LIPOPROTEIN"/>
    <property type="match status" value="1"/>
</dbReference>
<evidence type="ECO:0000256" key="1">
    <source>
        <dbReference type="SAM" id="Coils"/>
    </source>
</evidence>
<organism evidence="3 4">
    <name type="scientific">Staphylococcus rostri</name>
    <dbReference type="NCBI Taxonomy" id="522262"/>
    <lineage>
        <taxon>Bacteria</taxon>
        <taxon>Bacillati</taxon>
        <taxon>Bacillota</taxon>
        <taxon>Bacilli</taxon>
        <taxon>Bacillales</taxon>
        <taxon>Staphylococcaceae</taxon>
        <taxon>Staphylococcus</taxon>
    </lineage>
</organism>
<proteinExistence type="predicted"/>
<evidence type="ECO:0008006" key="5">
    <source>
        <dbReference type="Google" id="ProtNLM"/>
    </source>
</evidence>
<name>A0A2K3YTD5_9STAP</name>
<gene>
    <name evidence="3" type="ORF">CD122_04025</name>
</gene>
<feature type="signal peptide" evidence="2">
    <location>
        <begin position="1"/>
        <end position="19"/>
    </location>
</feature>
<keyword evidence="4" id="KW-1185">Reference proteome</keyword>
<evidence type="ECO:0000313" key="3">
    <source>
        <dbReference type="EMBL" id="PNZ28872.1"/>
    </source>
</evidence>
<protein>
    <recommendedName>
        <fullName evidence="5">Lipoprotein</fullName>
    </recommendedName>
</protein>
<keyword evidence="2" id="KW-0732">Signal</keyword>
<keyword evidence="1" id="KW-0175">Coiled coil</keyword>
<dbReference type="EMBL" id="PPRF01000019">
    <property type="protein sequence ID" value="PNZ28872.1"/>
    <property type="molecule type" value="Genomic_DNA"/>
</dbReference>
<reference evidence="3 4" key="1">
    <citation type="submission" date="2017-08" db="EMBL/GenBank/DDBJ databases">
        <title>Draft genome sequences of 64 type strains of genus Staph aureus.</title>
        <authorList>
            <person name="Cole K."/>
            <person name="Golubchik T."/>
            <person name="Russell J."/>
            <person name="Foster D."/>
            <person name="Llewelyn M."/>
            <person name="Wilson D."/>
            <person name="Crook D."/>
            <person name="Paul J."/>
        </authorList>
    </citation>
    <scope>NUCLEOTIDE SEQUENCE [LARGE SCALE GENOMIC DNA]</scope>
    <source>
        <strain evidence="3 4">DSM 21968</strain>
    </source>
</reference>
<sequence length="201" mass="22877">MKKLIVLSFSSMVLLTACGSQNLLPLEEKSTELREDNHELKLTNQALKNENAKKEKQLAALEKDAKDTKKAKANQKIANYYEVSSAYFSDVTSIINAYQDLDKDVVKNERKNQIIGKLDAVLDDHDVAVDRYRDDAGALDVIKSDEKVKKQHKEVQEVQQNIQKALEKIRKGYAKKDQELIQTGRQELINIKVTSSEETEQ</sequence>
<dbReference type="RefSeq" id="WP_103357719.1">
    <property type="nucleotide sequence ID" value="NZ_CP113107.1"/>
</dbReference>
<accession>A0A2K3YTD5</accession>
<dbReference type="AlphaFoldDB" id="A0A2K3YTD5"/>
<dbReference type="OrthoDB" id="2414214at2"/>
<feature type="chain" id="PRO_5038601837" description="Lipoprotein" evidence="2">
    <location>
        <begin position="20"/>
        <end position="201"/>
    </location>
</feature>
<evidence type="ECO:0000313" key="4">
    <source>
        <dbReference type="Proteomes" id="UP000242752"/>
    </source>
</evidence>
<dbReference type="Proteomes" id="UP000242752">
    <property type="component" value="Unassembled WGS sequence"/>
</dbReference>
<feature type="coiled-coil region" evidence="1">
    <location>
        <begin position="30"/>
        <end position="78"/>
    </location>
</feature>
<evidence type="ECO:0000256" key="2">
    <source>
        <dbReference type="SAM" id="SignalP"/>
    </source>
</evidence>